<proteinExistence type="predicted"/>
<accession>A0A4Y4D9M1</accession>
<evidence type="ECO:0008006" key="4">
    <source>
        <dbReference type="Google" id="ProtNLM"/>
    </source>
</evidence>
<dbReference type="STRING" id="1272.GCA_900014985_01715"/>
<feature type="transmembrane region" description="Helical" evidence="1">
    <location>
        <begin position="21"/>
        <end position="39"/>
    </location>
</feature>
<keyword evidence="1" id="KW-0472">Membrane</keyword>
<keyword evidence="1" id="KW-1133">Transmembrane helix</keyword>
<dbReference type="OrthoDB" id="7192068at2"/>
<comment type="caution">
    <text evidence="2">The sequence shown here is derived from an EMBL/GenBank/DDBJ whole genome shotgun (WGS) entry which is preliminary data.</text>
</comment>
<dbReference type="RefSeq" id="WP_068469708.1">
    <property type="nucleotide sequence ID" value="NZ_BJNW01000013.1"/>
</dbReference>
<organism evidence="2 3">
    <name type="scientific">Kocuria varians</name>
    <name type="common">Micrococcus varians</name>
    <dbReference type="NCBI Taxonomy" id="1272"/>
    <lineage>
        <taxon>Bacteria</taxon>
        <taxon>Bacillati</taxon>
        <taxon>Actinomycetota</taxon>
        <taxon>Actinomycetes</taxon>
        <taxon>Micrococcales</taxon>
        <taxon>Micrococcaceae</taxon>
        <taxon>Kocuria</taxon>
    </lineage>
</organism>
<dbReference type="Proteomes" id="UP000315730">
    <property type="component" value="Unassembled WGS sequence"/>
</dbReference>
<evidence type="ECO:0000313" key="3">
    <source>
        <dbReference type="Proteomes" id="UP000315730"/>
    </source>
</evidence>
<protein>
    <recommendedName>
        <fullName evidence="4">DedA family protein</fullName>
    </recommendedName>
</protein>
<dbReference type="EMBL" id="BJNW01000013">
    <property type="protein sequence ID" value="GEC99460.1"/>
    <property type="molecule type" value="Genomic_DNA"/>
</dbReference>
<dbReference type="AlphaFoldDB" id="A0A4Y4D9M1"/>
<name>A0A4Y4D9M1_KOCVA</name>
<keyword evidence="1" id="KW-0812">Transmembrane</keyword>
<reference evidence="2 3" key="1">
    <citation type="submission" date="2019-06" db="EMBL/GenBank/DDBJ databases">
        <title>Whole genome shotgun sequence of Kocuria varians NBRC 15358.</title>
        <authorList>
            <person name="Hosoyama A."/>
            <person name="Uohara A."/>
            <person name="Ohji S."/>
            <person name="Ichikawa N."/>
        </authorList>
    </citation>
    <scope>NUCLEOTIDE SEQUENCE [LARGE SCALE GENOMIC DNA]</scope>
    <source>
        <strain evidence="2 3">NBRC 15358</strain>
    </source>
</reference>
<evidence type="ECO:0000313" key="2">
    <source>
        <dbReference type="EMBL" id="GEC99460.1"/>
    </source>
</evidence>
<keyword evidence="3" id="KW-1185">Reference proteome</keyword>
<evidence type="ECO:0000256" key="1">
    <source>
        <dbReference type="SAM" id="Phobius"/>
    </source>
</evidence>
<sequence>MLSSRRRHRRERGHAASRAEHALAAAWGFAEATGFFIVPDVWLSAVAMRSVGRGLSCVGSATAGAVLGGAVMHRWGARVPARRSASVLSRLPAVSPAMITRVEREMPAHRYTAVLLGPLRGTPYKLYARAAGLQGDPLLPFLAWSVPARAPRFVLVTAGVGGLSELLRTRCPGLPEGTRWAVFAAGWTAFYAWYFRTVGRD</sequence>
<gene>
    <name evidence="2" type="ORF">KVA01_16150</name>
</gene>